<keyword evidence="1" id="KW-0472">Membrane</keyword>
<keyword evidence="1" id="KW-0812">Transmembrane</keyword>
<dbReference type="Pfam" id="PF07670">
    <property type="entry name" value="Gate"/>
    <property type="match status" value="1"/>
</dbReference>
<dbReference type="AlphaFoldDB" id="A0A133PQH5"/>
<feature type="transmembrane region" description="Helical" evidence="1">
    <location>
        <begin position="338"/>
        <end position="363"/>
    </location>
</feature>
<proteinExistence type="predicted"/>
<feature type="transmembrane region" description="Helical" evidence="1">
    <location>
        <begin position="35"/>
        <end position="54"/>
    </location>
</feature>
<dbReference type="InterPro" id="IPR011642">
    <property type="entry name" value="Gate_dom"/>
</dbReference>
<reference evidence="3 4" key="1">
    <citation type="submission" date="2016-01" db="EMBL/GenBank/DDBJ databases">
        <authorList>
            <person name="Oliw E.H."/>
        </authorList>
    </citation>
    <scope>NUCLEOTIDE SEQUENCE [LARGE SCALE GENOMIC DNA]</scope>
    <source>
        <strain evidence="3 4">CMW7756A</strain>
    </source>
</reference>
<evidence type="ECO:0000259" key="2">
    <source>
        <dbReference type="Pfam" id="PF07670"/>
    </source>
</evidence>
<dbReference type="PATRIC" id="fig|54005.3.peg.749"/>
<dbReference type="Proteomes" id="UP000070174">
    <property type="component" value="Unassembled WGS sequence"/>
</dbReference>
<evidence type="ECO:0000313" key="4">
    <source>
        <dbReference type="Proteomes" id="UP000070174"/>
    </source>
</evidence>
<keyword evidence="1" id="KW-1133">Transmembrane helix</keyword>
<gene>
    <name evidence="3" type="ORF">HMPREF3229_00762</name>
</gene>
<feature type="transmembrane region" description="Helical" evidence="1">
    <location>
        <begin position="190"/>
        <end position="208"/>
    </location>
</feature>
<evidence type="ECO:0000256" key="1">
    <source>
        <dbReference type="SAM" id="Phobius"/>
    </source>
</evidence>
<accession>A0A133PQH5</accession>
<feature type="transmembrane region" description="Helical" evidence="1">
    <location>
        <begin position="145"/>
        <end position="169"/>
    </location>
</feature>
<feature type="transmembrane region" description="Helical" evidence="1">
    <location>
        <begin position="400"/>
        <end position="425"/>
    </location>
</feature>
<evidence type="ECO:0000313" key="3">
    <source>
        <dbReference type="EMBL" id="KXA30896.1"/>
    </source>
</evidence>
<protein>
    <submittedName>
        <fullName evidence="3">Transporter gate domain protein</fullName>
    </submittedName>
</protein>
<comment type="caution">
    <text evidence="3">The sequence shown here is derived from an EMBL/GenBank/DDBJ whole genome shotgun (WGS) entry which is preliminary data.</text>
</comment>
<feature type="transmembrane region" description="Helical" evidence="1">
    <location>
        <begin position="223"/>
        <end position="242"/>
    </location>
</feature>
<feature type="domain" description="Nucleoside transporter/FeoB GTPase Gate" evidence="2">
    <location>
        <begin position="147"/>
        <end position="245"/>
    </location>
</feature>
<name>A0A133PQH5_9FIRM</name>
<feature type="transmembrane region" description="Helical" evidence="1">
    <location>
        <begin position="66"/>
        <end position="93"/>
    </location>
</feature>
<dbReference type="EMBL" id="LRQE01000023">
    <property type="protein sequence ID" value="KXA30896.1"/>
    <property type="molecule type" value="Genomic_DNA"/>
</dbReference>
<sequence>MYLFWGKGYYHIKRRKHMKEKIIHREEKLYKDPKLLAKFIILSAIGIFAFFIPIKVDGKSTIPLEYVISLFINSLPKVATAYAFIIIMIGAFRPFVKGTWKTDKVTIIFSFTKLIGAFFTLYLFSGYAPEAVARDDHGPFLFNSLAIQVGTLIPISAIFITFLMDYGFIDFIGNFLRPIMRAIWKTPGRTAVIAVAAFMGSTAVGVMMTDDLYRERKYTQREAVAVVTGFTTVAISFLIVIANTTDLMEYWGEYVFVSLFVTFALSAITVRIPPISTTPNRYYKDMEGYPEEKLEGNLFMASLNEGLTLCKEAGPVVPRTTKNVLDSFNLVFEVLPNFMSIGLVALIIANYTQVFDYFGYILYPLTLLLRIPEPLLAAKAAMLGLAEMFLPVMVVTKAPLVTRFIISVMSVAQVIMFSTTIPTIVASEIDVSIKDLVIIWFERTVFCFLITTPIAFLLIK</sequence>
<feature type="transmembrane region" description="Helical" evidence="1">
    <location>
        <begin position="437"/>
        <end position="459"/>
    </location>
</feature>
<organism evidence="3">
    <name type="scientific">Peptoniphilus harei</name>
    <dbReference type="NCBI Taxonomy" id="54005"/>
    <lineage>
        <taxon>Bacteria</taxon>
        <taxon>Bacillati</taxon>
        <taxon>Bacillota</taxon>
        <taxon>Tissierellia</taxon>
        <taxon>Tissierellales</taxon>
        <taxon>Peptoniphilaceae</taxon>
        <taxon>Peptoniphilus</taxon>
    </lineage>
</organism>
<feature type="transmembrane region" description="Helical" evidence="1">
    <location>
        <begin position="254"/>
        <end position="272"/>
    </location>
</feature>
<feature type="transmembrane region" description="Helical" evidence="1">
    <location>
        <begin position="105"/>
        <end position="125"/>
    </location>
</feature>